<dbReference type="AlphaFoldDB" id="A0A6A5XFT1"/>
<keyword evidence="2" id="KW-0472">Membrane</keyword>
<dbReference type="EMBL" id="ML978073">
    <property type="protein sequence ID" value="KAF2011942.1"/>
    <property type="molecule type" value="Genomic_DNA"/>
</dbReference>
<feature type="region of interest" description="Disordered" evidence="1">
    <location>
        <begin position="78"/>
        <end position="99"/>
    </location>
</feature>
<proteinExistence type="predicted"/>
<dbReference type="OrthoDB" id="3798952at2759"/>
<keyword evidence="2" id="KW-0812">Transmembrane</keyword>
<feature type="transmembrane region" description="Helical" evidence="2">
    <location>
        <begin position="107"/>
        <end position="128"/>
    </location>
</feature>
<evidence type="ECO:0000256" key="2">
    <source>
        <dbReference type="SAM" id="Phobius"/>
    </source>
</evidence>
<reference evidence="3" key="1">
    <citation type="journal article" date="2020" name="Stud. Mycol.">
        <title>101 Dothideomycetes genomes: a test case for predicting lifestyles and emergence of pathogens.</title>
        <authorList>
            <person name="Haridas S."/>
            <person name="Albert R."/>
            <person name="Binder M."/>
            <person name="Bloem J."/>
            <person name="Labutti K."/>
            <person name="Salamov A."/>
            <person name="Andreopoulos B."/>
            <person name="Baker S."/>
            <person name="Barry K."/>
            <person name="Bills G."/>
            <person name="Bluhm B."/>
            <person name="Cannon C."/>
            <person name="Castanera R."/>
            <person name="Culley D."/>
            <person name="Daum C."/>
            <person name="Ezra D."/>
            <person name="Gonzalez J."/>
            <person name="Henrissat B."/>
            <person name="Kuo A."/>
            <person name="Liang C."/>
            <person name="Lipzen A."/>
            <person name="Lutzoni F."/>
            <person name="Magnuson J."/>
            <person name="Mondo S."/>
            <person name="Nolan M."/>
            <person name="Ohm R."/>
            <person name="Pangilinan J."/>
            <person name="Park H.-J."/>
            <person name="Ramirez L."/>
            <person name="Alfaro M."/>
            <person name="Sun H."/>
            <person name="Tritt A."/>
            <person name="Yoshinaga Y."/>
            <person name="Zwiers L.-H."/>
            <person name="Turgeon B."/>
            <person name="Goodwin S."/>
            <person name="Spatafora J."/>
            <person name="Crous P."/>
            <person name="Grigoriev I."/>
        </authorList>
    </citation>
    <scope>NUCLEOTIDE SEQUENCE</scope>
    <source>
        <strain evidence="3">CBS 175.79</strain>
    </source>
</reference>
<gene>
    <name evidence="3" type="ORF">BU24DRAFT_266824</name>
</gene>
<evidence type="ECO:0000256" key="1">
    <source>
        <dbReference type="SAM" id="MobiDB-lite"/>
    </source>
</evidence>
<evidence type="ECO:0008006" key="5">
    <source>
        <dbReference type="Google" id="ProtNLM"/>
    </source>
</evidence>
<feature type="compositionally biased region" description="Low complexity" evidence="1">
    <location>
        <begin position="78"/>
        <end position="93"/>
    </location>
</feature>
<feature type="compositionally biased region" description="Basic and acidic residues" evidence="1">
    <location>
        <begin position="223"/>
        <end position="248"/>
    </location>
</feature>
<evidence type="ECO:0000313" key="3">
    <source>
        <dbReference type="EMBL" id="KAF2011942.1"/>
    </source>
</evidence>
<evidence type="ECO:0000313" key="4">
    <source>
        <dbReference type="Proteomes" id="UP000799778"/>
    </source>
</evidence>
<name>A0A6A5XFT1_9PLEO</name>
<feature type="region of interest" description="Disordered" evidence="1">
    <location>
        <begin position="223"/>
        <end position="254"/>
    </location>
</feature>
<sequence>MSFGFTSAQPVSIPVITRDDLDESTPFFSATPARTLIASFISRSTSEVVIATPQASTSLIESATPASIPTSLTFATSISSSQSLPPSSTPSLSENEETNLPGMKRGIAIGVGVCVTIMIIALVTYLAFRRRRRLREAAAAGNIPDAEKYAEQPGTPLPPPSINGDMSMAPQDPAKTYSYQHHSVFLESDSSALHEMDTGSGARELQAGEGLVELKGDERMVYELDGNELERKTDDERTEEQKTKDRFLRVQGGA</sequence>
<dbReference type="Proteomes" id="UP000799778">
    <property type="component" value="Unassembled WGS sequence"/>
</dbReference>
<dbReference type="GeneID" id="54279951"/>
<accession>A0A6A5XFT1</accession>
<keyword evidence="2" id="KW-1133">Transmembrane helix</keyword>
<organism evidence="3 4">
    <name type="scientific">Aaosphaeria arxii CBS 175.79</name>
    <dbReference type="NCBI Taxonomy" id="1450172"/>
    <lineage>
        <taxon>Eukaryota</taxon>
        <taxon>Fungi</taxon>
        <taxon>Dikarya</taxon>
        <taxon>Ascomycota</taxon>
        <taxon>Pezizomycotina</taxon>
        <taxon>Dothideomycetes</taxon>
        <taxon>Pleosporomycetidae</taxon>
        <taxon>Pleosporales</taxon>
        <taxon>Pleosporales incertae sedis</taxon>
        <taxon>Aaosphaeria</taxon>
    </lineage>
</organism>
<keyword evidence="4" id="KW-1185">Reference proteome</keyword>
<dbReference type="RefSeq" id="XP_033380281.1">
    <property type="nucleotide sequence ID" value="XM_033522554.1"/>
</dbReference>
<feature type="region of interest" description="Disordered" evidence="1">
    <location>
        <begin position="145"/>
        <end position="173"/>
    </location>
</feature>
<protein>
    <recommendedName>
        <fullName evidence="5">Mid2 domain-containing protein</fullName>
    </recommendedName>
</protein>